<dbReference type="EMBL" id="MJEH01000017">
    <property type="protein sequence ID" value="OEH93103.1"/>
    <property type="molecule type" value="Genomic_DNA"/>
</dbReference>
<dbReference type="Pfam" id="PF00903">
    <property type="entry name" value="Glyoxalase"/>
    <property type="match status" value="1"/>
</dbReference>
<dbReference type="AlphaFoldDB" id="A0A1E5LGA4"/>
<name>A0A1E5LGA4_9BACI</name>
<reference evidence="2 3" key="1">
    <citation type="submission" date="2016-08" db="EMBL/GenBank/DDBJ databases">
        <title>Genome of Bacillus solimangrovi GH2-4.</title>
        <authorList>
            <person name="Lim S."/>
            <person name="Kim B.-C."/>
        </authorList>
    </citation>
    <scope>NUCLEOTIDE SEQUENCE [LARGE SCALE GENOMIC DNA]</scope>
    <source>
        <strain evidence="2 3">GH2-4</strain>
    </source>
</reference>
<dbReference type="OrthoDB" id="9803079at2"/>
<dbReference type="PANTHER" id="PTHR36437">
    <property type="entry name" value="GLYOXALASE/BLEOMYCIN RESISTANCE PROTEIN/DIOXYGENASE"/>
    <property type="match status" value="1"/>
</dbReference>
<dbReference type="SUPFAM" id="SSF54593">
    <property type="entry name" value="Glyoxalase/Bleomycin resistance protein/Dihydroxybiphenyl dioxygenase"/>
    <property type="match status" value="1"/>
</dbReference>
<evidence type="ECO:0000259" key="1">
    <source>
        <dbReference type="PROSITE" id="PS51819"/>
    </source>
</evidence>
<protein>
    <recommendedName>
        <fullName evidence="1">VOC domain-containing protein</fullName>
    </recommendedName>
</protein>
<dbReference type="RefSeq" id="WP_069716911.1">
    <property type="nucleotide sequence ID" value="NZ_MJEH01000017.1"/>
</dbReference>
<dbReference type="PANTHER" id="PTHR36437:SF2">
    <property type="entry name" value="GLYOXALASE_BLEOMYCIN RESISTANCE PROTEIN_DIOXYGENASE"/>
    <property type="match status" value="1"/>
</dbReference>
<feature type="domain" description="VOC" evidence="1">
    <location>
        <begin position="4"/>
        <end position="120"/>
    </location>
</feature>
<evidence type="ECO:0000313" key="2">
    <source>
        <dbReference type="EMBL" id="OEH93103.1"/>
    </source>
</evidence>
<dbReference type="Proteomes" id="UP000095209">
    <property type="component" value="Unassembled WGS sequence"/>
</dbReference>
<dbReference type="STRING" id="1305675.BFG57_13750"/>
<organism evidence="2 3">
    <name type="scientific">Bacillus solimangrovi</name>
    <dbReference type="NCBI Taxonomy" id="1305675"/>
    <lineage>
        <taxon>Bacteria</taxon>
        <taxon>Bacillati</taxon>
        <taxon>Bacillota</taxon>
        <taxon>Bacilli</taxon>
        <taxon>Bacillales</taxon>
        <taxon>Bacillaceae</taxon>
        <taxon>Bacillus</taxon>
    </lineage>
</organism>
<comment type="caution">
    <text evidence="2">The sequence shown here is derived from an EMBL/GenBank/DDBJ whole genome shotgun (WGS) entry which is preliminary data.</text>
</comment>
<keyword evidence="3" id="KW-1185">Reference proteome</keyword>
<dbReference type="Gene3D" id="3.10.180.10">
    <property type="entry name" value="2,3-Dihydroxybiphenyl 1,2-Dioxygenase, domain 1"/>
    <property type="match status" value="1"/>
</dbReference>
<proteinExistence type="predicted"/>
<gene>
    <name evidence="2" type="ORF">BFG57_13750</name>
</gene>
<accession>A0A1E5LGA4</accession>
<dbReference type="CDD" id="cd07263">
    <property type="entry name" value="VOC_like"/>
    <property type="match status" value="1"/>
</dbReference>
<dbReference type="InterPro" id="IPR037523">
    <property type="entry name" value="VOC_core"/>
</dbReference>
<sequence>MIKNIATVAVYVDDQQKAKDFWTNKVGFEVVAEFPMGPNVSWIEVAPKNAQTRLVLYPKSMMQGSESMKASIVLECDNVFDTYEQLKINGVQFIDEPKEMQWGTFVQFRDEEGNQYLLKS</sequence>
<dbReference type="PROSITE" id="PS51819">
    <property type="entry name" value="VOC"/>
    <property type="match status" value="1"/>
</dbReference>
<dbReference type="InterPro" id="IPR029068">
    <property type="entry name" value="Glyas_Bleomycin-R_OHBP_Dase"/>
</dbReference>
<dbReference type="InterPro" id="IPR004360">
    <property type="entry name" value="Glyas_Fos-R_dOase_dom"/>
</dbReference>
<evidence type="ECO:0000313" key="3">
    <source>
        <dbReference type="Proteomes" id="UP000095209"/>
    </source>
</evidence>